<dbReference type="Proteomes" id="UP000265520">
    <property type="component" value="Unassembled WGS sequence"/>
</dbReference>
<name>A0A392PVM8_9FABA</name>
<keyword evidence="3" id="KW-1185">Reference proteome</keyword>
<accession>A0A392PVM8</accession>
<sequence>MQDQQMQQMQEQKHYQENNNVALKNLANQLGQLAQLMANTQSMEVQTNTQTTPDEKDNILKEECRGSVEEDVEKYEEERIVERGGVVNILDENQAPHQEELPQELPCTEGTN</sequence>
<reference evidence="2 3" key="1">
    <citation type="journal article" date="2018" name="Front. Plant Sci.">
        <title>Red Clover (Trifolium pratense) and Zigzag Clover (T. medium) - A Picture of Genomic Similarities and Differences.</title>
        <authorList>
            <person name="Dluhosova J."/>
            <person name="Istvanek J."/>
            <person name="Nedelnik J."/>
            <person name="Repkova J."/>
        </authorList>
    </citation>
    <scope>NUCLEOTIDE SEQUENCE [LARGE SCALE GENOMIC DNA]</scope>
    <source>
        <strain evidence="3">cv. 10/8</strain>
        <tissue evidence="2">Leaf</tissue>
    </source>
</reference>
<dbReference type="EMBL" id="LXQA010099548">
    <property type="protein sequence ID" value="MCI16131.1"/>
    <property type="molecule type" value="Genomic_DNA"/>
</dbReference>
<feature type="region of interest" description="Disordered" evidence="1">
    <location>
        <begin position="92"/>
        <end position="112"/>
    </location>
</feature>
<dbReference type="AlphaFoldDB" id="A0A392PVM8"/>
<organism evidence="2 3">
    <name type="scientific">Trifolium medium</name>
    <dbReference type="NCBI Taxonomy" id="97028"/>
    <lineage>
        <taxon>Eukaryota</taxon>
        <taxon>Viridiplantae</taxon>
        <taxon>Streptophyta</taxon>
        <taxon>Embryophyta</taxon>
        <taxon>Tracheophyta</taxon>
        <taxon>Spermatophyta</taxon>
        <taxon>Magnoliopsida</taxon>
        <taxon>eudicotyledons</taxon>
        <taxon>Gunneridae</taxon>
        <taxon>Pentapetalae</taxon>
        <taxon>rosids</taxon>
        <taxon>fabids</taxon>
        <taxon>Fabales</taxon>
        <taxon>Fabaceae</taxon>
        <taxon>Papilionoideae</taxon>
        <taxon>50 kb inversion clade</taxon>
        <taxon>NPAAA clade</taxon>
        <taxon>Hologalegina</taxon>
        <taxon>IRL clade</taxon>
        <taxon>Trifolieae</taxon>
        <taxon>Trifolium</taxon>
    </lineage>
</organism>
<evidence type="ECO:0000256" key="1">
    <source>
        <dbReference type="SAM" id="MobiDB-lite"/>
    </source>
</evidence>
<feature type="compositionally biased region" description="Low complexity" evidence="1">
    <location>
        <begin position="1"/>
        <end position="10"/>
    </location>
</feature>
<proteinExistence type="predicted"/>
<feature type="non-terminal residue" evidence="2">
    <location>
        <position position="112"/>
    </location>
</feature>
<evidence type="ECO:0000313" key="3">
    <source>
        <dbReference type="Proteomes" id="UP000265520"/>
    </source>
</evidence>
<protein>
    <submittedName>
        <fullName evidence="2">Uncharacterized protein</fullName>
    </submittedName>
</protein>
<comment type="caution">
    <text evidence="2">The sequence shown here is derived from an EMBL/GenBank/DDBJ whole genome shotgun (WGS) entry which is preliminary data.</text>
</comment>
<evidence type="ECO:0000313" key="2">
    <source>
        <dbReference type="EMBL" id="MCI16131.1"/>
    </source>
</evidence>
<feature type="region of interest" description="Disordered" evidence="1">
    <location>
        <begin position="1"/>
        <end position="20"/>
    </location>
</feature>